<organism evidence="2 3">
    <name type="scientific">Luteimonas cucumeris</name>
    <dbReference type="NCBI Taxonomy" id="985012"/>
    <lineage>
        <taxon>Bacteria</taxon>
        <taxon>Pseudomonadati</taxon>
        <taxon>Pseudomonadota</taxon>
        <taxon>Gammaproteobacteria</taxon>
        <taxon>Lysobacterales</taxon>
        <taxon>Lysobacteraceae</taxon>
        <taxon>Luteimonas</taxon>
    </lineage>
</organism>
<evidence type="ECO:0000259" key="1">
    <source>
        <dbReference type="Pfam" id="PF13643"/>
    </source>
</evidence>
<name>A0A562KU37_9GAMM</name>
<keyword evidence="3" id="KW-1185">Reference proteome</keyword>
<comment type="caution">
    <text evidence="2">The sequence shown here is derived from an EMBL/GenBank/DDBJ whole genome shotgun (WGS) entry which is preliminary data.</text>
</comment>
<proteinExistence type="predicted"/>
<evidence type="ECO:0000313" key="2">
    <source>
        <dbReference type="EMBL" id="TWH98877.1"/>
    </source>
</evidence>
<feature type="domain" description="DUF4145" evidence="1">
    <location>
        <begin position="93"/>
        <end position="168"/>
    </location>
</feature>
<dbReference type="EMBL" id="VLKN01000018">
    <property type="protein sequence ID" value="TWH98877.1"/>
    <property type="molecule type" value="Genomic_DNA"/>
</dbReference>
<dbReference type="InterPro" id="IPR025285">
    <property type="entry name" value="DUF4145"/>
</dbReference>
<sequence>MQKANYIPPTLGIEAFNCPSCSVYAKQVWYHLQASEREDGYGLQYANQAFVLSNCASCRAPTIWLKDKIIFPLHSSAEPPNSDLPSDIRADYEEAQNIASLSPRGAAALLRLAIQKLCVFLGQPGRNINADIGALVAAGLPLRVQQALDSVRVIGNDAVHPGTIDLRDDRDTVNKLFRLVNFIAHKTITEPREVEEIYNGLPADKLTGVAQRDGR</sequence>
<evidence type="ECO:0000313" key="3">
    <source>
        <dbReference type="Proteomes" id="UP000315167"/>
    </source>
</evidence>
<dbReference type="Proteomes" id="UP000315167">
    <property type="component" value="Unassembled WGS sequence"/>
</dbReference>
<dbReference type="Pfam" id="PF13643">
    <property type="entry name" value="DUF4145"/>
    <property type="match status" value="1"/>
</dbReference>
<dbReference type="OrthoDB" id="9808624at2"/>
<protein>
    <submittedName>
        <fullName evidence="2">Uncharacterized protein DUF4145</fullName>
    </submittedName>
</protein>
<reference evidence="2 3" key="1">
    <citation type="journal article" date="2015" name="Stand. Genomic Sci.">
        <title>Genomic Encyclopedia of Bacterial and Archaeal Type Strains, Phase III: the genomes of soil and plant-associated and newly described type strains.</title>
        <authorList>
            <person name="Whitman W.B."/>
            <person name="Woyke T."/>
            <person name="Klenk H.P."/>
            <person name="Zhou Y."/>
            <person name="Lilburn T.G."/>
            <person name="Beck B.J."/>
            <person name="De Vos P."/>
            <person name="Vandamme P."/>
            <person name="Eisen J.A."/>
            <person name="Garrity G."/>
            <person name="Hugenholtz P."/>
            <person name="Kyrpides N.C."/>
        </authorList>
    </citation>
    <scope>NUCLEOTIDE SEQUENCE [LARGE SCALE GENOMIC DNA]</scope>
    <source>
        <strain evidence="2 3">CGMCC 1.10821</strain>
    </source>
</reference>
<gene>
    <name evidence="2" type="ORF">IP90_03275</name>
</gene>
<dbReference type="RefSeq" id="WP_144900756.1">
    <property type="nucleotide sequence ID" value="NZ_VLKN01000018.1"/>
</dbReference>
<dbReference type="AlphaFoldDB" id="A0A562KU37"/>
<accession>A0A562KU37</accession>